<organism evidence="1 2">
    <name type="scientific">Heyndrickxia coagulans</name>
    <name type="common">Weizmannia coagulans</name>
    <dbReference type="NCBI Taxonomy" id="1398"/>
    <lineage>
        <taxon>Bacteria</taxon>
        <taxon>Bacillati</taxon>
        <taxon>Bacillota</taxon>
        <taxon>Bacilli</taxon>
        <taxon>Bacillales</taxon>
        <taxon>Bacillaceae</taxon>
        <taxon>Heyndrickxia</taxon>
    </lineage>
</organism>
<evidence type="ECO:0000313" key="2">
    <source>
        <dbReference type="Proteomes" id="UP000032024"/>
    </source>
</evidence>
<protein>
    <submittedName>
        <fullName evidence="1">Uncharacterized protein</fullName>
    </submittedName>
</protein>
<gene>
    <name evidence="1" type="ORF">SB48_HM08orf01189</name>
</gene>
<accession>A0AAN0T2M8</accession>
<proteinExistence type="predicted"/>
<dbReference type="AlphaFoldDB" id="A0AAN0T2M8"/>
<dbReference type="EMBL" id="CP010525">
    <property type="protein sequence ID" value="AJO21567.1"/>
    <property type="molecule type" value="Genomic_DNA"/>
</dbReference>
<name>A0AAN0T2M8_HEYCO</name>
<sequence length="38" mass="4081">MISLTKQIDGLEKSIKTTPLLRNLKPAGPEVSGGKIFV</sequence>
<reference evidence="2" key="1">
    <citation type="submission" date="2015-01" db="EMBL/GenBank/DDBJ databases">
        <title>Comparative genome analysis of Bacillus coagulans HM-08, Clostridium butyricum HM-68, Bacillus subtilis HM-66 and Bacillus paralicheniformis BL-09.</title>
        <authorList>
            <person name="Zhang H."/>
        </authorList>
    </citation>
    <scope>NUCLEOTIDE SEQUENCE [LARGE SCALE GENOMIC DNA]</scope>
    <source>
        <strain evidence="2">HM-08</strain>
    </source>
</reference>
<keyword evidence="2" id="KW-1185">Reference proteome</keyword>
<evidence type="ECO:0000313" key="1">
    <source>
        <dbReference type="EMBL" id="AJO21567.1"/>
    </source>
</evidence>
<dbReference type="Proteomes" id="UP000032024">
    <property type="component" value="Chromosome"/>
</dbReference>